<protein>
    <recommendedName>
        <fullName evidence="3">Terminase</fullName>
    </recommendedName>
</protein>
<sequence>MAKPPRAARGPSSRKKWTRARERAFLDHLALSSNIAASERVARMPVGSAYRHRRQAPGFAAAWDQALGEGYKRLEHAMLARALSGTPVVRIARDGTETHTVEHSERLAMTLLAAHRGTVERLAAQGGAEGARARLEERLAAMAARLAGDADG</sequence>
<keyword evidence="2" id="KW-1185">Reference proteome</keyword>
<organism evidence="1 2">
    <name type="scientific">Sphingomonas morindae</name>
    <dbReference type="NCBI Taxonomy" id="1541170"/>
    <lineage>
        <taxon>Bacteria</taxon>
        <taxon>Pseudomonadati</taxon>
        <taxon>Pseudomonadota</taxon>
        <taxon>Alphaproteobacteria</taxon>
        <taxon>Sphingomonadales</taxon>
        <taxon>Sphingomonadaceae</taxon>
        <taxon>Sphingomonas</taxon>
    </lineage>
</organism>
<dbReference type="EMBL" id="CP084930">
    <property type="protein sequence ID" value="USI71463.1"/>
    <property type="molecule type" value="Genomic_DNA"/>
</dbReference>
<dbReference type="Proteomes" id="UP001056937">
    <property type="component" value="Chromosome 1"/>
</dbReference>
<evidence type="ECO:0008006" key="3">
    <source>
        <dbReference type="Google" id="ProtNLM"/>
    </source>
</evidence>
<evidence type="ECO:0000313" key="2">
    <source>
        <dbReference type="Proteomes" id="UP001056937"/>
    </source>
</evidence>
<reference evidence="1" key="1">
    <citation type="journal article" date="2022" name="Toxins">
        <title>Genomic Analysis of Sphingopyxis sp. USTB-05 for Biodegrading Cyanobacterial Hepatotoxins.</title>
        <authorList>
            <person name="Liu C."/>
            <person name="Xu Q."/>
            <person name="Zhao Z."/>
            <person name="Zhang H."/>
            <person name="Liu X."/>
            <person name="Yin C."/>
            <person name="Liu Y."/>
            <person name="Yan H."/>
        </authorList>
    </citation>
    <scope>NUCLEOTIDE SEQUENCE</scope>
    <source>
        <strain evidence="1">NBD5</strain>
    </source>
</reference>
<evidence type="ECO:0000313" key="1">
    <source>
        <dbReference type="EMBL" id="USI71463.1"/>
    </source>
</evidence>
<name>A0ABY4X3L3_9SPHN</name>
<accession>A0ABY4X3L3</accession>
<gene>
    <name evidence="1" type="ORF">LHA26_08920</name>
</gene>
<proteinExistence type="predicted"/>
<dbReference type="RefSeq" id="WP_252165276.1">
    <property type="nucleotide sequence ID" value="NZ_CP084930.1"/>
</dbReference>